<feature type="compositionally biased region" description="Basic and acidic residues" evidence="1">
    <location>
        <begin position="73"/>
        <end position="83"/>
    </location>
</feature>
<dbReference type="AlphaFoldDB" id="A0A3L6Q5D1"/>
<keyword evidence="3" id="KW-1185">Reference proteome</keyword>
<dbReference type="EMBL" id="PQIB02000014">
    <property type="protein sequence ID" value="RLM70361.1"/>
    <property type="molecule type" value="Genomic_DNA"/>
</dbReference>
<evidence type="ECO:0000313" key="3">
    <source>
        <dbReference type="Proteomes" id="UP000275267"/>
    </source>
</evidence>
<evidence type="ECO:0000313" key="2">
    <source>
        <dbReference type="EMBL" id="RLM70361.1"/>
    </source>
</evidence>
<evidence type="ECO:0000256" key="1">
    <source>
        <dbReference type="SAM" id="MobiDB-lite"/>
    </source>
</evidence>
<name>A0A3L6Q5D1_PANMI</name>
<protein>
    <submittedName>
        <fullName evidence="2">Uncharacterized protein</fullName>
    </submittedName>
</protein>
<comment type="caution">
    <text evidence="2">The sequence shown here is derived from an EMBL/GenBank/DDBJ whole genome shotgun (WGS) entry which is preliminary data.</text>
</comment>
<organism evidence="2 3">
    <name type="scientific">Panicum miliaceum</name>
    <name type="common">Proso millet</name>
    <name type="synonym">Broomcorn millet</name>
    <dbReference type="NCBI Taxonomy" id="4540"/>
    <lineage>
        <taxon>Eukaryota</taxon>
        <taxon>Viridiplantae</taxon>
        <taxon>Streptophyta</taxon>
        <taxon>Embryophyta</taxon>
        <taxon>Tracheophyta</taxon>
        <taxon>Spermatophyta</taxon>
        <taxon>Magnoliopsida</taxon>
        <taxon>Liliopsida</taxon>
        <taxon>Poales</taxon>
        <taxon>Poaceae</taxon>
        <taxon>PACMAD clade</taxon>
        <taxon>Panicoideae</taxon>
        <taxon>Panicodae</taxon>
        <taxon>Paniceae</taxon>
        <taxon>Panicinae</taxon>
        <taxon>Panicum</taxon>
        <taxon>Panicum sect. Panicum</taxon>
    </lineage>
</organism>
<feature type="region of interest" description="Disordered" evidence="1">
    <location>
        <begin position="1"/>
        <end position="84"/>
    </location>
</feature>
<accession>A0A3L6Q5D1</accession>
<reference evidence="3" key="1">
    <citation type="journal article" date="2019" name="Nat. Commun.">
        <title>The genome of broomcorn millet.</title>
        <authorList>
            <person name="Zou C."/>
            <person name="Miki D."/>
            <person name="Li D."/>
            <person name="Tang Q."/>
            <person name="Xiao L."/>
            <person name="Rajput S."/>
            <person name="Deng P."/>
            <person name="Jia W."/>
            <person name="Huang R."/>
            <person name="Zhang M."/>
            <person name="Sun Y."/>
            <person name="Hu J."/>
            <person name="Fu X."/>
            <person name="Schnable P.S."/>
            <person name="Li F."/>
            <person name="Zhang H."/>
            <person name="Feng B."/>
            <person name="Zhu X."/>
            <person name="Liu R."/>
            <person name="Schnable J.C."/>
            <person name="Zhu J.-K."/>
            <person name="Zhang H."/>
        </authorList>
    </citation>
    <scope>NUCLEOTIDE SEQUENCE [LARGE SCALE GENOMIC DNA]</scope>
</reference>
<feature type="region of interest" description="Disordered" evidence="1">
    <location>
        <begin position="115"/>
        <end position="141"/>
    </location>
</feature>
<sequence length="199" mass="21480">MDDGGGDRFGNSRFTQNWRPAGYNGRSFSSGSSGRSWSGRSGSDGPSWRKDDGKGTRRVGDEGQEEDEVQSPLKEKQRRELAVKTKKVLFVEEGTGKATKPAGDVGDVVPKSLEMGEKEESEAEKDMRGLVEPGTDVNSAMHIDDGVLDLVQEGKGKEKEVVENGVKAGTYKKRPRASGQTAECDCAAIRHGKEEKSSG</sequence>
<feature type="compositionally biased region" description="Basic and acidic residues" evidence="1">
    <location>
        <begin position="115"/>
        <end position="129"/>
    </location>
</feature>
<feature type="compositionally biased region" description="Low complexity" evidence="1">
    <location>
        <begin position="25"/>
        <end position="46"/>
    </location>
</feature>
<dbReference type="Proteomes" id="UP000275267">
    <property type="component" value="Unassembled WGS sequence"/>
</dbReference>
<gene>
    <name evidence="2" type="ORF">C2845_PM17G04340</name>
</gene>
<proteinExistence type="predicted"/>
<feature type="compositionally biased region" description="Basic and acidic residues" evidence="1">
    <location>
        <begin position="47"/>
        <end position="61"/>
    </location>
</feature>